<comment type="caution">
    <text evidence="7">The sequence shown here is derived from an EMBL/GenBank/DDBJ whole genome shotgun (WGS) entry which is preliminary data.</text>
</comment>
<evidence type="ECO:0000256" key="2">
    <source>
        <dbReference type="ARBA" id="ARBA00010961"/>
    </source>
</evidence>
<comment type="function">
    <text evidence="1 6">Required for the transposition of the insertion element.</text>
</comment>
<comment type="similarity">
    <text evidence="2 6">Belongs to the transposase mutator family.</text>
</comment>
<reference evidence="7 8" key="1">
    <citation type="journal article" date="2016" name="Nat. Commun.">
        <title>Thousands of microbial genomes shed light on interconnected biogeochemical processes in an aquifer system.</title>
        <authorList>
            <person name="Anantharaman K."/>
            <person name="Brown C.T."/>
            <person name="Hug L.A."/>
            <person name="Sharon I."/>
            <person name="Castelle C.J."/>
            <person name="Probst A.J."/>
            <person name="Thomas B.C."/>
            <person name="Singh A."/>
            <person name="Wilkins M.J."/>
            <person name="Karaoz U."/>
            <person name="Brodie E.L."/>
            <person name="Williams K.H."/>
            <person name="Hubbard S.S."/>
            <person name="Banfield J.F."/>
        </authorList>
    </citation>
    <scope>NUCLEOTIDE SEQUENCE [LARGE SCALE GENOMIC DNA]</scope>
</reference>
<dbReference type="AlphaFoldDB" id="A0A1F4SQL8"/>
<proteinExistence type="inferred from homology"/>
<dbReference type="STRING" id="1802579.A2310_07800"/>
<keyword evidence="3 6" id="KW-0815">Transposition</keyword>
<keyword evidence="5 6" id="KW-0233">DNA recombination</keyword>
<dbReference type="EMBL" id="MEUB01000027">
    <property type="protein sequence ID" value="OGC22647.1"/>
    <property type="molecule type" value="Genomic_DNA"/>
</dbReference>
<evidence type="ECO:0000256" key="4">
    <source>
        <dbReference type="ARBA" id="ARBA00023125"/>
    </source>
</evidence>
<keyword evidence="6" id="KW-0814">Transposable element</keyword>
<protein>
    <recommendedName>
        <fullName evidence="6">Mutator family transposase</fullName>
    </recommendedName>
</protein>
<dbReference type="Proteomes" id="UP000178417">
    <property type="component" value="Unassembled WGS sequence"/>
</dbReference>
<dbReference type="Pfam" id="PF00872">
    <property type="entry name" value="Transposase_mut"/>
    <property type="match status" value="1"/>
</dbReference>
<dbReference type="InterPro" id="IPR001207">
    <property type="entry name" value="Transposase_mutator"/>
</dbReference>
<keyword evidence="4 6" id="KW-0238">DNA-binding</keyword>
<evidence type="ECO:0000313" key="8">
    <source>
        <dbReference type="Proteomes" id="UP000178417"/>
    </source>
</evidence>
<dbReference type="GO" id="GO:0003677">
    <property type="term" value="F:DNA binding"/>
    <property type="evidence" value="ECO:0007669"/>
    <property type="project" value="UniProtKB-UniRule"/>
</dbReference>
<evidence type="ECO:0000313" key="7">
    <source>
        <dbReference type="EMBL" id="OGC22647.1"/>
    </source>
</evidence>
<evidence type="ECO:0000256" key="1">
    <source>
        <dbReference type="ARBA" id="ARBA00002190"/>
    </source>
</evidence>
<gene>
    <name evidence="7" type="ORF">A2310_07800</name>
</gene>
<dbReference type="GO" id="GO:0004803">
    <property type="term" value="F:transposase activity"/>
    <property type="evidence" value="ECO:0007669"/>
    <property type="project" value="UniProtKB-UniRule"/>
</dbReference>
<accession>A0A1F4SQL8</accession>
<evidence type="ECO:0000256" key="3">
    <source>
        <dbReference type="ARBA" id="ARBA00022578"/>
    </source>
</evidence>
<name>A0A1F4SQL8_UNCSA</name>
<dbReference type="PANTHER" id="PTHR33217">
    <property type="entry name" value="TRANSPOSASE FOR INSERTION SEQUENCE ELEMENT IS1081"/>
    <property type="match status" value="1"/>
</dbReference>
<sequence length="104" mass="12029">MKNILFETPRDRKGDFDPALVKKRQTDISSFDEKIIFMYAKGMTVRDIQGHRNEMYGVDISSTMVSTITDKVMSLVTEWQSSPLQALYPIVFFDCFICQGKTLY</sequence>
<evidence type="ECO:0000256" key="5">
    <source>
        <dbReference type="ARBA" id="ARBA00023172"/>
    </source>
</evidence>
<evidence type="ECO:0000256" key="6">
    <source>
        <dbReference type="RuleBase" id="RU365089"/>
    </source>
</evidence>
<dbReference type="GO" id="GO:0006313">
    <property type="term" value="P:DNA transposition"/>
    <property type="evidence" value="ECO:0007669"/>
    <property type="project" value="UniProtKB-UniRule"/>
</dbReference>
<dbReference type="PANTHER" id="PTHR33217:SF5">
    <property type="entry name" value="MUTATOR FAMILY TRANSPOSASE"/>
    <property type="match status" value="1"/>
</dbReference>
<organism evidence="7 8">
    <name type="scientific">candidate division WOR-1 bacterium RIFOXYB2_FULL_37_13</name>
    <dbReference type="NCBI Taxonomy" id="1802579"/>
    <lineage>
        <taxon>Bacteria</taxon>
        <taxon>Bacillati</taxon>
        <taxon>Saganbacteria</taxon>
    </lineage>
</organism>